<dbReference type="AlphaFoldDB" id="A0A8H7AHF8"/>
<evidence type="ECO:0000313" key="1">
    <source>
        <dbReference type="EMBL" id="KAF7507499.1"/>
    </source>
</evidence>
<protein>
    <submittedName>
        <fullName evidence="1">Uncharacterized protein</fullName>
    </submittedName>
</protein>
<accession>A0A8H7AHF8</accession>
<dbReference type="EMBL" id="JAACFV010000068">
    <property type="protein sequence ID" value="KAF7507499.1"/>
    <property type="molecule type" value="Genomic_DNA"/>
</dbReference>
<reference evidence="1" key="1">
    <citation type="submission" date="2020-02" db="EMBL/GenBank/DDBJ databases">
        <authorList>
            <person name="Palmer J.M."/>
        </authorList>
    </citation>
    <scope>NUCLEOTIDE SEQUENCE</scope>
    <source>
        <strain evidence="1">EPUS1.4</strain>
        <tissue evidence="1">Thallus</tissue>
    </source>
</reference>
<evidence type="ECO:0000313" key="2">
    <source>
        <dbReference type="Proteomes" id="UP000606974"/>
    </source>
</evidence>
<proteinExistence type="predicted"/>
<name>A0A8H7AHF8_9EURO</name>
<sequence length="93" mass="10350">MATSWQAHPLCPRRPGTGFRTSLKLRARVDKTILQANAQAIEIAPQAQVEAALEAALSSELPEQVKKQGWRSKEHKTTTPRAMTVVEAMERDQ</sequence>
<dbReference type="Proteomes" id="UP000606974">
    <property type="component" value="Unassembled WGS sequence"/>
</dbReference>
<keyword evidence="2" id="KW-1185">Reference proteome</keyword>
<organism evidence="1 2">
    <name type="scientific">Endocarpon pusillum</name>
    <dbReference type="NCBI Taxonomy" id="364733"/>
    <lineage>
        <taxon>Eukaryota</taxon>
        <taxon>Fungi</taxon>
        <taxon>Dikarya</taxon>
        <taxon>Ascomycota</taxon>
        <taxon>Pezizomycotina</taxon>
        <taxon>Eurotiomycetes</taxon>
        <taxon>Chaetothyriomycetidae</taxon>
        <taxon>Verrucariales</taxon>
        <taxon>Verrucariaceae</taxon>
        <taxon>Endocarpon</taxon>
    </lineage>
</organism>
<gene>
    <name evidence="1" type="ORF">GJ744_010430</name>
</gene>
<comment type="caution">
    <text evidence="1">The sequence shown here is derived from an EMBL/GenBank/DDBJ whole genome shotgun (WGS) entry which is preliminary data.</text>
</comment>